<organism evidence="2 3">
    <name type="scientific">Rubroshorea leprosula</name>
    <dbReference type="NCBI Taxonomy" id="152421"/>
    <lineage>
        <taxon>Eukaryota</taxon>
        <taxon>Viridiplantae</taxon>
        <taxon>Streptophyta</taxon>
        <taxon>Embryophyta</taxon>
        <taxon>Tracheophyta</taxon>
        <taxon>Spermatophyta</taxon>
        <taxon>Magnoliopsida</taxon>
        <taxon>eudicotyledons</taxon>
        <taxon>Gunneridae</taxon>
        <taxon>Pentapetalae</taxon>
        <taxon>rosids</taxon>
        <taxon>malvids</taxon>
        <taxon>Malvales</taxon>
        <taxon>Dipterocarpaceae</taxon>
        <taxon>Rubroshorea</taxon>
    </lineage>
</organism>
<feature type="domain" description="DUF7894" evidence="1">
    <location>
        <begin position="2"/>
        <end position="101"/>
    </location>
</feature>
<dbReference type="PANTHER" id="PTHR37221:SF1">
    <property type="entry name" value="OS02G0582400 PROTEIN"/>
    <property type="match status" value="1"/>
</dbReference>
<comment type="caution">
    <text evidence="2">The sequence shown here is derived from an EMBL/GenBank/DDBJ whole genome shotgun (WGS) entry which is preliminary data.</text>
</comment>
<protein>
    <recommendedName>
        <fullName evidence="1">DUF7894 domain-containing protein</fullName>
    </recommendedName>
</protein>
<name>A0AAV5JBG6_9ROSI</name>
<sequence length="120" mass="13257">MITIIAPFLVPSSKLKLESRSLMRNSSKVPLYSVQVGPETDTSRAVGTKTDKAPLSLQTRYEPLACLLQPVNVLKLPTSILIGQRSQSLSDKALSEHLEVFIFPSSFSDVVMVILRKGYH</sequence>
<dbReference type="PANTHER" id="PTHR37221">
    <property type="entry name" value="OS02G0582400 PROTEIN"/>
    <property type="match status" value="1"/>
</dbReference>
<proteinExistence type="predicted"/>
<evidence type="ECO:0000313" key="3">
    <source>
        <dbReference type="Proteomes" id="UP001054252"/>
    </source>
</evidence>
<accession>A0AAV5JBG6</accession>
<dbReference type="EMBL" id="BPVZ01000035">
    <property type="protein sequence ID" value="GKV11963.1"/>
    <property type="molecule type" value="Genomic_DNA"/>
</dbReference>
<dbReference type="Pfam" id="PF25428">
    <property type="entry name" value="DUF7894"/>
    <property type="match status" value="1"/>
</dbReference>
<keyword evidence="3" id="KW-1185">Reference proteome</keyword>
<dbReference type="Proteomes" id="UP001054252">
    <property type="component" value="Unassembled WGS sequence"/>
</dbReference>
<reference evidence="2 3" key="1">
    <citation type="journal article" date="2021" name="Commun. Biol.">
        <title>The genome of Shorea leprosula (Dipterocarpaceae) highlights the ecological relevance of drought in aseasonal tropical rainforests.</title>
        <authorList>
            <person name="Ng K.K.S."/>
            <person name="Kobayashi M.J."/>
            <person name="Fawcett J.A."/>
            <person name="Hatakeyama M."/>
            <person name="Paape T."/>
            <person name="Ng C.H."/>
            <person name="Ang C.C."/>
            <person name="Tnah L.H."/>
            <person name="Lee C.T."/>
            <person name="Nishiyama T."/>
            <person name="Sese J."/>
            <person name="O'Brien M.J."/>
            <person name="Copetti D."/>
            <person name="Mohd Noor M.I."/>
            <person name="Ong R.C."/>
            <person name="Putra M."/>
            <person name="Sireger I.Z."/>
            <person name="Indrioko S."/>
            <person name="Kosugi Y."/>
            <person name="Izuno A."/>
            <person name="Isagi Y."/>
            <person name="Lee S.L."/>
            <person name="Shimizu K.K."/>
        </authorList>
    </citation>
    <scope>NUCLEOTIDE SEQUENCE [LARGE SCALE GENOMIC DNA]</scope>
    <source>
        <strain evidence="2">214</strain>
    </source>
</reference>
<evidence type="ECO:0000259" key="1">
    <source>
        <dbReference type="Pfam" id="PF25428"/>
    </source>
</evidence>
<gene>
    <name evidence="2" type="ORF">SLEP1_g23172</name>
</gene>
<dbReference type="InterPro" id="IPR057216">
    <property type="entry name" value="DUF7894"/>
</dbReference>
<dbReference type="AlphaFoldDB" id="A0AAV5JBG6"/>
<evidence type="ECO:0000313" key="2">
    <source>
        <dbReference type="EMBL" id="GKV11963.1"/>
    </source>
</evidence>